<dbReference type="InterPro" id="IPR013762">
    <property type="entry name" value="Integrase-like_cat_sf"/>
</dbReference>
<evidence type="ECO:0000256" key="1">
    <source>
        <dbReference type="ARBA" id="ARBA00008857"/>
    </source>
</evidence>
<evidence type="ECO:0000256" key="3">
    <source>
        <dbReference type="ARBA" id="ARBA00023125"/>
    </source>
</evidence>
<dbReference type="RefSeq" id="WP_186774053.1">
    <property type="nucleotide sequence ID" value="NZ_JACOMF010000180.1"/>
</dbReference>
<comment type="similarity">
    <text evidence="1">Belongs to the 'phage' integrase family.</text>
</comment>
<reference evidence="6" key="1">
    <citation type="submission" date="2020-08" db="EMBL/GenBank/DDBJ databases">
        <authorList>
            <person name="Hu Y."/>
            <person name="Nguyen S.V."/>
            <person name="Li F."/>
            <person name="Fanning S."/>
        </authorList>
    </citation>
    <scope>NUCLEOTIDE SEQUENCE</scope>
    <source>
        <strain evidence="6">SYSU D8009</strain>
    </source>
</reference>
<evidence type="ECO:0000313" key="7">
    <source>
        <dbReference type="Proteomes" id="UP000600101"/>
    </source>
</evidence>
<dbReference type="PANTHER" id="PTHR30349:SF41">
    <property type="entry name" value="INTEGRASE_RECOMBINASE PROTEIN MJ0367-RELATED"/>
    <property type="match status" value="1"/>
</dbReference>
<gene>
    <name evidence="6" type="ORF">H7965_29550</name>
</gene>
<dbReference type="AlphaFoldDB" id="A0A9X0UGV3"/>
<organism evidence="6 7">
    <name type="scientific">Siccirubricoccus deserti</name>
    <dbReference type="NCBI Taxonomy" id="2013562"/>
    <lineage>
        <taxon>Bacteria</taxon>
        <taxon>Pseudomonadati</taxon>
        <taxon>Pseudomonadota</taxon>
        <taxon>Alphaproteobacteria</taxon>
        <taxon>Acetobacterales</taxon>
        <taxon>Roseomonadaceae</taxon>
        <taxon>Siccirubricoccus</taxon>
    </lineage>
</organism>
<evidence type="ECO:0000259" key="5">
    <source>
        <dbReference type="PROSITE" id="PS51898"/>
    </source>
</evidence>
<evidence type="ECO:0000313" key="6">
    <source>
        <dbReference type="EMBL" id="MBC4019348.1"/>
    </source>
</evidence>
<feature type="domain" description="Tyr recombinase" evidence="5">
    <location>
        <begin position="321"/>
        <end position="497"/>
    </location>
</feature>
<name>A0A9X0UGV3_9PROT</name>
<dbReference type="SUPFAM" id="SSF56349">
    <property type="entry name" value="DNA breaking-rejoining enzymes"/>
    <property type="match status" value="1"/>
</dbReference>
<accession>A0A9X0UGV3</accession>
<dbReference type="GO" id="GO:0006310">
    <property type="term" value="P:DNA recombination"/>
    <property type="evidence" value="ECO:0007669"/>
    <property type="project" value="UniProtKB-KW"/>
</dbReference>
<proteinExistence type="inferred from homology"/>
<dbReference type="Gene3D" id="1.10.443.10">
    <property type="entry name" value="Intergrase catalytic core"/>
    <property type="match status" value="1"/>
</dbReference>
<dbReference type="Proteomes" id="UP000600101">
    <property type="component" value="Unassembled WGS sequence"/>
</dbReference>
<dbReference type="InterPro" id="IPR010998">
    <property type="entry name" value="Integrase_recombinase_N"/>
</dbReference>
<dbReference type="GO" id="GO:0003677">
    <property type="term" value="F:DNA binding"/>
    <property type="evidence" value="ECO:0007669"/>
    <property type="project" value="UniProtKB-KW"/>
</dbReference>
<dbReference type="Gene3D" id="1.10.150.130">
    <property type="match status" value="1"/>
</dbReference>
<comment type="caution">
    <text evidence="6">The sequence shown here is derived from an EMBL/GenBank/DDBJ whole genome shotgun (WGS) entry which is preliminary data.</text>
</comment>
<keyword evidence="2" id="KW-0229">DNA integration</keyword>
<evidence type="ECO:0000256" key="4">
    <source>
        <dbReference type="ARBA" id="ARBA00023172"/>
    </source>
</evidence>
<dbReference type="PROSITE" id="PS51898">
    <property type="entry name" value="TYR_RECOMBINASE"/>
    <property type="match status" value="1"/>
</dbReference>
<dbReference type="EMBL" id="JACOMF010000180">
    <property type="protein sequence ID" value="MBC4019348.1"/>
    <property type="molecule type" value="Genomic_DNA"/>
</dbReference>
<dbReference type="Pfam" id="PF20172">
    <property type="entry name" value="DUF6538"/>
    <property type="match status" value="1"/>
</dbReference>
<protein>
    <submittedName>
        <fullName evidence="6">Site-specific integrase</fullName>
    </submittedName>
</protein>
<evidence type="ECO:0000256" key="2">
    <source>
        <dbReference type="ARBA" id="ARBA00022908"/>
    </source>
</evidence>
<dbReference type="GO" id="GO:0015074">
    <property type="term" value="P:DNA integration"/>
    <property type="evidence" value="ECO:0007669"/>
    <property type="project" value="UniProtKB-KW"/>
</dbReference>
<dbReference type="InterPro" id="IPR011010">
    <property type="entry name" value="DNA_brk_join_enz"/>
</dbReference>
<keyword evidence="7" id="KW-1185">Reference proteome</keyword>
<dbReference type="InterPro" id="IPR046668">
    <property type="entry name" value="DUF6538"/>
</dbReference>
<dbReference type="InterPro" id="IPR002104">
    <property type="entry name" value="Integrase_catalytic"/>
</dbReference>
<dbReference type="InterPro" id="IPR050090">
    <property type="entry name" value="Tyrosine_recombinase_XerCD"/>
</dbReference>
<sequence>MSLPKYVLLRGQTYYVRRPIPSEVQPAYPGRQKQIWRSLGTTVRREAEARSHAVLAEIERDFEGKRRMLRADDVERTFLASGAFDAALNDHAAVAGKLMTGQGYAFRPATPEEQEAVELALRTGMVQPRPITRSEAVARIDSDLATLDYEAATASLVTALDEDGEPIFGNIPDRYVPALMAKVQELAEAERRSLEATKAIIASSTETAASEAAGPVAEDSLTALSELWKRHRNPAKSSQADMRTAIKRFKAVNGPLMYRQVTDEHARRFKADLLGDAALKNATRQKLWGMLRALLNVAVDDALLESNPFIRVKMTLADDSERRSVLTTDDLEALFAKLRGREEEWWITRIGLYSGARLAEICQLAKDDFVTVAGVPAFHIRADAEAGTSVKTRSSIRLVPVHRQLIADGLLEWVQARKAERLFSMSGAVASKRLARVFDGAGLGDDKVFHSLRHTFKGAARRQMGEEWHDRLTGHASKSVGQDYGDYDLRTLKEKIDQIAFGTEAPVPVREVMQAS</sequence>
<keyword evidence="3" id="KW-0238">DNA-binding</keyword>
<dbReference type="CDD" id="cd01184">
    <property type="entry name" value="INT_C_like_1"/>
    <property type="match status" value="1"/>
</dbReference>
<keyword evidence="4" id="KW-0233">DNA recombination</keyword>
<dbReference type="PANTHER" id="PTHR30349">
    <property type="entry name" value="PHAGE INTEGRASE-RELATED"/>
    <property type="match status" value="1"/>
</dbReference>